<dbReference type="GO" id="GO:0009117">
    <property type="term" value="P:nucleotide metabolic process"/>
    <property type="evidence" value="ECO:0007669"/>
    <property type="project" value="TreeGrafter"/>
</dbReference>
<dbReference type="InterPro" id="IPR001310">
    <property type="entry name" value="Histidine_triad_HIT"/>
</dbReference>
<dbReference type="HOGENOM" id="CLU_056776_3_3_11"/>
<accession>R4Z7J6</accession>
<dbReference type="eggNOG" id="COG0537">
    <property type="taxonomic scope" value="Bacteria"/>
</dbReference>
<dbReference type="AlphaFoldDB" id="R4Z7J6"/>
<dbReference type="PANTHER" id="PTHR46648">
    <property type="entry name" value="HIT FAMILY PROTEIN 1"/>
    <property type="match status" value="1"/>
</dbReference>
<evidence type="ECO:0000256" key="3">
    <source>
        <dbReference type="PROSITE-ProRule" id="PRU00464"/>
    </source>
</evidence>
<name>R4Z7J6_9ACTN</name>
<comment type="caution">
    <text evidence="5">The sequence shown here is derived from an EMBL/GenBank/DDBJ whole genome shotgun (WGS) entry which is preliminary data.</text>
</comment>
<keyword evidence="6" id="KW-1185">Reference proteome</keyword>
<dbReference type="RefSeq" id="WP_012230512.1">
    <property type="nucleotide sequence ID" value="NZ_HG422565.1"/>
</dbReference>
<feature type="short sequence motif" description="Histidine triad motif" evidence="2 3">
    <location>
        <begin position="112"/>
        <end position="116"/>
    </location>
</feature>
<dbReference type="SUPFAM" id="SSF54197">
    <property type="entry name" value="HIT-like"/>
    <property type="match status" value="1"/>
</dbReference>
<dbReference type="InterPro" id="IPR011146">
    <property type="entry name" value="HIT-like"/>
</dbReference>
<evidence type="ECO:0000313" key="5">
    <source>
        <dbReference type="EMBL" id="CCM65622.1"/>
    </source>
</evidence>
<dbReference type="Proteomes" id="UP000018291">
    <property type="component" value="Unassembled WGS sequence"/>
</dbReference>
<feature type="active site" description="Tele-AMP-histidine intermediate" evidence="1">
    <location>
        <position position="114"/>
    </location>
</feature>
<evidence type="ECO:0000256" key="2">
    <source>
        <dbReference type="PIRSR" id="PIRSR601310-3"/>
    </source>
</evidence>
<evidence type="ECO:0000256" key="1">
    <source>
        <dbReference type="PIRSR" id="PIRSR601310-1"/>
    </source>
</evidence>
<evidence type="ECO:0000259" key="4">
    <source>
        <dbReference type="PROSITE" id="PS51084"/>
    </source>
</evidence>
<feature type="domain" description="HIT" evidence="4">
    <location>
        <begin position="22"/>
        <end position="127"/>
    </location>
</feature>
<protein>
    <submittedName>
        <fullName evidence="5">Histidine triad (HIT) protein</fullName>
    </submittedName>
</protein>
<dbReference type="EMBL" id="CANL01000078">
    <property type="protein sequence ID" value="CCM65622.1"/>
    <property type="molecule type" value="Genomic_DNA"/>
</dbReference>
<dbReference type="GO" id="GO:0003824">
    <property type="term" value="F:catalytic activity"/>
    <property type="evidence" value="ECO:0007669"/>
    <property type="project" value="InterPro"/>
</dbReference>
<dbReference type="Gene3D" id="3.30.428.10">
    <property type="entry name" value="HIT-like"/>
    <property type="match status" value="1"/>
</dbReference>
<dbReference type="PROSITE" id="PS51084">
    <property type="entry name" value="HIT_2"/>
    <property type="match status" value="1"/>
</dbReference>
<dbReference type="OrthoDB" id="9784774at2"/>
<proteinExistence type="predicted"/>
<evidence type="ECO:0000313" key="6">
    <source>
        <dbReference type="Proteomes" id="UP000018291"/>
    </source>
</evidence>
<gene>
    <name evidence="5" type="ORF">BN381_80152</name>
</gene>
<sequence length="163" mass="17750">MVSMTGDNEAQVADPAEEHGCVFCRIVAGASRAHVVFADEVAVAFLDKVPLFPGHVLVVPRSHVETLTDLPTDQLQGYFSRVQRVAAVVEATMDAGGTFVAMNNRVSQSVPHLHTHVVPRRRKDGLRGFFWPRNPYESDATAADVALRLASAWDEAGTKTALR</sequence>
<dbReference type="PANTHER" id="PTHR46648:SF1">
    <property type="entry name" value="ADENOSINE 5'-MONOPHOSPHORAMIDASE HNT1"/>
    <property type="match status" value="1"/>
</dbReference>
<dbReference type="Pfam" id="PF01230">
    <property type="entry name" value="HIT"/>
    <property type="match status" value="1"/>
</dbReference>
<reference evidence="5 6" key="1">
    <citation type="journal article" date="2013" name="ISME J.">
        <title>Metabolic model for the filamentous 'Candidatus Microthrix parvicella' based on genomic and metagenomic analyses.</title>
        <authorList>
            <person name="Jon McIlroy S."/>
            <person name="Kristiansen R."/>
            <person name="Albertsen M."/>
            <person name="Michael Karst S."/>
            <person name="Rossetti S."/>
            <person name="Lund Nielsen J."/>
            <person name="Tandoi V."/>
            <person name="James Seviour R."/>
            <person name="Nielsen P.H."/>
        </authorList>
    </citation>
    <scope>NUCLEOTIDE SEQUENCE [LARGE SCALE GENOMIC DNA]</scope>
    <source>
        <strain evidence="5 6">RN1</strain>
    </source>
</reference>
<organism evidence="5 6">
    <name type="scientific">Candidatus Neomicrothrix parvicella RN1</name>
    <dbReference type="NCBI Taxonomy" id="1229780"/>
    <lineage>
        <taxon>Bacteria</taxon>
        <taxon>Bacillati</taxon>
        <taxon>Actinomycetota</taxon>
        <taxon>Acidimicrobiia</taxon>
        <taxon>Acidimicrobiales</taxon>
        <taxon>Microthrixaceae</taxon>
        <taxon>Candidatus Neomicrothrix</taxon>
    </lineage>
</organism>
<dbReference type="PRINTS" id="PR00332">
    <property type="entry name" value="HISTRIAD"/>
</dbReference>
<dbReference type="InterPro" id="IPR036265">
    <property type="entry name" value="HIT-like_sf"/>
</dbReference>
<dbReference type="STRING" id="1229780.BN381_80152"/>